<feature type="transmembrane region" description="Helical" evidence="1">
    <location>
        <begin position="22"/>
        <end position="43"/>
    </location>
</feature>
<evidence type="ECO:0000313" key="2">
    <source>
        <dbReference type="EMBL" id="OGK24032.1"/>
    </source>
</evidence>
<proteinExistence type="predicted"/>
<comment type="caution">
    <text evidence="2">The sequence shown here is derived from an EMBL/GenBank/DDBJ whole genome shotgun (WGS) entry which is preliminary data.</text>
</comment>
<sequence length="125" mass="14090">METNNETQGSQTNVFLLSRRKIVFIIIFSVFLLSVVAAGAYYAGRIKTIYDFSNPQFQQINSVPTLQATPTYNTPTLVPLSPTNNFECQTNADCPARNGCFIYQCISNECRRINMCTNESPNYPQ</sequence>
<protein>
    <submittedName>
        <fullName evidence="2">Uncharacterized protein</fullName>
    </submittedName>
</protein>
<organism evidence="2 3">
    <name type="scientific">Candidatus Roizmanbacteria bacterium RIFCSPHIGHO2_02_FULL_37_24</name>
    <dbReference type="NCBI Taxonomy" id="1802037"/>
    <lineage>
        <taxon>Bacteria</taxon>
        <taxon>Candidatus Roizmaniibacteriota</taxon>
    </lineage>
</organism>
<keyword evidence="1" id="KW-0472">Membrane</keyword>
<evidence type="ECO:0000313" key="3">
    <source>
        <dbReference type="Proteomes" id="UP000177159"/>
    </source>
</evidence>
<dbReference type="EMBL" id="MFZM01000013">
    <property type="protein sequence ID" value="OGK24032.1"/>
    <property type="molecule type" value="Genomic_DNA"/>
</dbReference>
<dbReference type="AlphaFoldDB" id="A0A1F7GZY5"/>
<dbReference type="Proteomes" id="UP000177159">
    <property type="component" value="Unassembled WGS sequence"/>
</dbReference>
<accession>A0A1F7GZY5</accession>
<name>A0A1F7GZY5_9BACT</name>
<reference evidence="2 3" key="1">
    <citation type="journal article" date="2016" name="Nat. Commun.">
        <title>Thousands of microbial genomes shed light on interconnected biogeochemical processes in an aquifer system.</title>
        <authorList>
            <person name="Anantharaman K."/>
            <person name="Brown C.T."/>
            <person name="Hug L.A."/>
            <person name="Sharon I."/>
            <person name="Castelle C.J."/>
            <person name="Probst A.J."/>
            <person name="Thomas B.C."/>
            <person name="Singh A."/>
            <person name="Wilkins M.J."/>
            <person name="Karaoz U."/>
            <person name="Brodie E.L."/>
            <person name="Williams K.H."/>
            <person name="Hubbard S.S."/>
            <person name="Banfield J.F."/>
        </authorList>
    </citation>
    <scope>NUCLEOTIDE SEQUENCE [LARGE SCALE GENOMIC DNA]</scope>
</reference>
<evidence type="ECO:0000256" key="1">
    <source>
        <dbReference type="SAM" id="Phobius"/>
    </source>
</evidence>
<keyword evidence="1" id="KW-0812">Transmembrane</keyword>
<keyword evidence="1" id="KW-1133">Transmembrane helix</keyword>
<gene>
    <name evidence="2" type="ORF">A3C24_03005</name>
</gene>